<evidence type="ECO:0008006" key="4">
    <source>
        <dbReference type="Google" id="ProtNLM"/>
    </source>
</evidence>
<dbReference type="AlphaFoldDB" id="A0A3G2LB41"/>
<dbReference type="Gene3D" id="2.20.110.10">
    <property type="entry name" value="Histone H3 K4-specific methyltransferase SET7/9 N-terminal domain"/>
    <property type="match status" value="2"/>
</dbReference>
<reference evidence="2 3" key="1">
    <citation type="submission" date="2018-08" db="EMBL/GenBank/DDBJ databases">
        <title>The reduced genetic potential of extracellular carbohydrate catabolism in Euzebyella marina RN62, a Flavobacteriia bacterium isolated from the hadal water.</title>
        <authorList>
            <person name="Xue C."/>
        </authorList>
    </citation>
    <scope>NUCLEOTIDE SEQUENCE [LARGE SCALE GENOMIC DNA]</scope>
    <source>
        <strain evidence="2 3">RN62</strain>
    </source>
</reference>
<sequence length="854" mass="99366">MITTIKKCFSLFILFLSIYSSYAQNDTIYYSENWKLVQQKDSASFYRLPVTKKGDLYHIQDFFISGKKQMKGFSQSPTKEVWQGKVVWFNEDGSIKQEGNYANGYLDGDFVTFLNKNKLVAKYKNGKFISGERNTGYGNSMFYMQKVGDTIREIIYQDDIDGIRQERVGTNKKYELYSKYYGQGGEFLGEKQPGSDGYTKGVEVMYVYDPMRVKSITYYSRGKVLGQTDFYPNGQVRAEFLQEPKLAHVYYTPKGEEMGRVEYKIDNYGILPKEGVVFRFGYGVHKNDYADEYRVERKTVYENGKVQEDATYYENDKLRSLTKYEEGKKTLQISYSEDGTELARMEYENYSPFNGTEIRETGRATYANGKLIKEEVYFPKTEMVQVSKTPEKEVYFDSKGDELGTLTMENSASYPKPWKGKRFRYDYYDGTVSSIEEYEEGAIVQKTSWRKRKISEENSDTFKRIEKYDASGFNKINEILFYSNGHKQSDITYRNYKELKGVYYDKDGKIMGEYDFEKKDGARYQFFGDSDEVQEYELTSNGKQLAFKKYDYGNNVSYGSIDPVLVEDFDITCCASYYDREGNLLAEIQFKDEKPWSGDLYDPATKELYQIQKGKKTGCYKKFDYNKNVIAEGSFVDNKKEGVFKTYTYDGMVVSKENYANDHLNGKAFYYNNEGDEIAQMEYKEGKPMNGMRTVSVNYKNEKSLQTYKNGQLIKEEIKTDDTLLVKTYLNEQNVECKSYYQDSDQVKYQYQMFEGYLSGVVVKFDKNGIELAQANFERGELQNGVVYLNKGYGGQNMSYYSVSKTESELIVNIYGEDNQVLFTSEENLFLGEHTFFTKSLGLELDFFSEKDLF</sequence>
<organism evidence="2 3">
    <name type="scientific">Euzebyella marina</name>
    <dbReference type="NCBI Taxonomy" id="1761453"/>
    <lineage>
        <taxon>Bacteria</taxon>
        <taxon>Pseudomonadati</taxon>
        <taxon>Bacteroidota</taxon>
        <taxon>Flavobacteriia</taxon>
        <taxon>Flavobacteriales</taxon>
        <taxon>Flavobacteriaceae</taxon>
        <taxon>Euzebyella</taxon>
    </lineage>
</organism>
<feature type="chain" id="PRO_5017949770" description="Toxin-antitoxin system YwqK family antitoxin" evidence="1">
    <location>
        <begin position="24"/>
        <end position="854"/>
    </location>
</feature>
<dbReference type="Gene3D" id="3.90.930.1">
    <property type="match status" value="1"/>
</dbReference>
<dbReference type="Proteomes" id="UP000276309">
    <property type="component" value="Chromosome"/>
</dbReference>
<evidence type="ECO:0000313" key="3">
    <source>
        <dbReference type="Proteomes" id="UP000276309"/>
    </source>
</evidence>
<protein>
    <recommendedName>
        <fullName evidence="4">Toxin-antitoxin system YwqK family antitoxin</fullName>
    </recommendedName>
</protein>
<dbReference type="InterPro" id="IPR011652">
    <property type="entry name" value="MORN_2"/>
</dbReference>
<evidence type="ECO:0000256" key="1">
    <source>
        <dbReference type="SAM" id="SignalP"/>
    </source>
</evidence>
<dbReference type="SUPFAM" id="SSF82185">
    <property type="entry name" value="Histone H3 K4-specific methyltransferase SET7/9 N-terminal domain"/>
    <property type="match status" value="1"/>
</dbReference>
<proteinExistence type="predicted"/>
<dbReference type="Pfam" id="PF07661">
    <property type="entry name" value="MORN_2"/>
    <property type="match status" value="2"/>
</dbReference>
<dbReference type="EMBL" id="CP032050">
    <property type="protein sequence ID" value="AYN69467.1"/>
    <property type="molecule type" value="Genomic_DNA"/>
</dbReference>
<keyword evidence="1" id="KW-0732">Signal</keyword>
<feature type="signal peptide" evidence="1">
    <location>
        <begin position="1"/>
        <end position="23"/>
    </location>
</feature>
<dbReference type="OrthoDB" id="830908at2"/>
<evidence type="ECO:0000313" key="2">
    <source>
        <dbReference type="EMBL" id="AYN69467.1"/>
    </source>
</evidence>
<dbReference type="RefSeq" id="WP_121850473.1">
    <property type="nucleotide sequence ID" value="NZ_CP032050.1"/>
</dbReference>
<gene>
    <name evidence="2" type="ORF">D1013_19820</name>
</gene>
<keyword evidence="3" id="KW-1185">Reference proteome</keyword>
<dbReference type="KEGG" id="emar:D1013_19820"/>
<accession>A0A3G2LB41</accession>
<name>A0A3G2LB41_9FLAO</name>